<dbReference type="SUPFAM" id="SSF55681">
    <property type="entry name" value="Class II aaRS and biotin synthetases"/>
    <property type="match status" value="1"/>
</dbReference>
<dbReference type="EMBL" id="QBML01000048">
    <property type="protein sequence ID" value="PZO35880.1"/>
    <property type="molecule type" value="Genomic_DNA"/>
</dbReference>
<dbReference type="Proteomes" id="UP000249467">
    <property type="component" value="Unassembled WGS sequence"/>
</dbReference>
<feature type="domain" description="BPL/LPL catalytic" evidence="1">
    <location>
        <begin position="33"/>
        <end position="239"/>
    </location>
</feature>
<dbReference type="PANTHER" id="PTHR43679:SF2">
    <property type="entry name" value="OCTANOYL-[GCVH]:PROTEIN N-OCTANOYLTRANSFERASE"/>
    <property type="match status" value="1"/>
</dbReference>
<dbReference type="Gene3D" id="3.30.930.10">
    <property type="entry name" value="Bira Bifunctional Protein, Domain 2"/>
    <property type="match status" value="1"/>
</dbReference>
<dbReference type="InterPro" id="IPR045864">
    <property type="entry name" value="aa-tRNA-synth_II/BPL/LPL"/>
</dbReference>
<dbReference type="InterPro" id="IPR050664">
    <property type="entry name" value="Octanoyltrans_LipM/LipL"/>
</dbReference>
<dbReference type="CDD" id="cd16443">
    <property type="entry name" value="LplA"/>
    <property type="match status" value="1"/>
</dbReference>
<sequence length="244" mass="27482">MNKLWQLVPYSEVSGKLQMALDNSLLDLHSQDPQSPSILRFYRWSPSAISLGLHQKQYPVRWNAIAQKHNLDIVRRPSGGRAVLHQGDLTYAVITSADICGDKVGGFDDNTFGRKRSHREIYEYISGFLIQGFSKLGVNLRFGKAGRGYIHNPSCFSTATNADLVIDDGRKLVGSAQVYRHNSVLQHGSISINPNYKLLTELFQAEVPIVGYQELAWNTHQDLTAQLIDVLSQTARDYFQTEFL</sequence>
<comment type="caution">
    <text evidence="2">The sequence shown here is derived from an EMBL/GenBank/DDBJ whole genome shotgun (WGS) entry which is preliminary data.</text>
</comment>
<evidence type="ECO:0000313" key="2">
    <source>
        <dbReference type="EMBL" id="PZO35880.1"/>
    </source>
</evidence>
<dbReference type="AlphaFoldDB" id="A0A2W4VV91"/>
<reference evidence="2 3" key="1">
    <citation type="submission" date="2018-04" db="EMBL/GenBank/DDBJ databases">
        <authorList>
            <person name="Go L.Y."/>
            <person name="Mitchell J.A."/>
        </authorList>
    </citation>
    <scope>NUCLEOTIDE SEQUENCE [LARGE SCALE GENOMIC DNA]</scope>
    <source>
        <strain evidence="2">ULC066bin1</strain>
    </source>
</reference>
<dbReference type="GO" id="GO:0016874">
    <property type="term" value="F:ligase activity"/>
    <property type="evidence" value="ECO:0007669"/>
    <property type="project" value="UniProtKB-KW"/>
</dbReference>
<accession>A0A2W4VV91</accession>
<evidence type="ECO:0000313" key="3">
    <source>
        <dbReference type="Proteomes" id="UP000249467"/>
    </source>
</evidence>
<name>A0A2W4VV91_9CYAN</name>
<dbReference type="PANTHER" id="PTHR43679">
    <property type="entry name" value="OCTANOYLTRANSFERASE LIPM-RELATED"/>
    <property type="match status" value="1"/>
</dbReference>
<reference evidence="2 3" key="2">
    <citation type="submission" date="2018-06" db="EMBL/GenBank/DDBJ databases">
        <title>Metagenomic assembly of (sub)arctic Cyanobacteria and their associated microbiome from non-axenic cultures.</title>
        <authorList>
            <person name="Baurain D."/>
        </authorList>
    </citation>
    <scope>NUCLEOTIDE SEQUENCE [LARGE SCALE GENOMIC DNA]</scope>
    <source>
        <strain evidence="2">ULC066bin1</strain>
    </source>
</reference>
<evidence type="ECO:0000259" key="1">
    <source>
        <dbReference type="PROSITE" id="PS51733"/>
    </source>
</evidence>
<gene>
    <name evidence="2" type="ORF">DCF19_22860</name>
</gene>
<keyword evidence="2" id="KW-0436">Ligase</keyword>
<dbReference type="InterPro" id="IPR004143">
    <property type="entry name" value="BPL_LPL_catalytic"/>
</dbReference>
<protein>
    <submittedName>
        <fullName evidence="2">Lipoate--protein ligase family protein</fullName>
    </submittedName>
</protein>
<organism evidence="2 3">
    <name type="scientific">Pseudanabaena frigida</name>
    <dbReference type="NCBI Taxonomy" id="945775"/>
    <lineage>
        <taxon>Bacteria</taxon>
        <taxon>Bacillati</taxon>
        <taxon>Cyanobacteriota</taxon>
        <taxon>Cyanophyceae</taxon>
        <taxon>Pseudanabaenales</taxon>
        <taxon>Pseudanabaenaceae</taxon>
        <taxon>Pseudanabaena</taxon>
    </lineage>
</organism>
<proteinExistence type="predicted"/>
<dbReference type="Pfam" id="PF21948">
    <property type="entry name" value="LplA-B_cat"/>
    <property type="match status" value="1"/>
</dbReference>
<dbReference type="PROSITE" id="PS51733">
    <property type="entry name" value="BPL_LPL_CATALYTIC"/>
    <property type="match status" value="1"/>
</dbReference>